<protein>
    <recommendedName>
        <fullName evidence="4">FAR1 domain-containing protein</fullName>
    </recommendedName>
</protein>
<dbReference type="GO" id="GO:0045944">
    <property type="term" value="P:positive regulation of transcription by RNA polymerase II"/>
    <property type="evidence" value="ECO:0007669"/>
    <property type="project" value="InterPro"/>
</dbReference>
<evidence type="ECO:0000313" key="3">
    <source>
        <dbReference type="Proteomes" id="UP000554482"/>
    </source>
</evidence>
<organism evidence="2 3">
    <name type="scientific">Thalictrum thalictroides</name>
    <name type="common">Rue-anemone</name>
    <name type="synonym">Anemone thalictroides</name>
    <dbReference type="NCBI Taxonomy" id="46969"/>
    <lineage>
        <taxon>Eukaryota</taxon>
        <taxon>Viridiplantae</taxon>
        <taxon>Streptophyta</taxon>
        <taxon>Embryophyta</taxon>
        <taxon>Tracheophyta</taxon>
        <taxon>Spermatophyta</taxon>
        <taxon>Magnoliopsida</taxon>
        <taxon>Ranunculales</taxon>
        <taxon>Ranunculaceae</taxon>
        <taxon>Thalictroideae</taxon>
        <taxon>Thalictrum</taxon>
    </lineage>
</organism>
<accession>A0A7J6WJR2</accession>
<dbReference type="Proteomes" id="UP000554482">
    <property type="component" value="Unassembled WGS sequence"/>
</dbReference>
<dbReference type="Pfam" id="PF08731">
    <property type="entry name" value="AFT"/>
    <property type="match status" value="1"/>
</dbReference>
<proteinExistence type="predicted"/>
<keyword evidence="3" id="KW-1185">Reference proteome</keyword>
<gene>
    <name evidence="2" type="ORF">FRX31_013240</name>
</gene>
<comment type="caution">
    <text evidence="2">The sequence shown here is derived from an EMBL/GenBank/DDBJ whole genome shotgun (WGS) entry which is preliminary data.</text>
</comment>
<reference evidence="2 3" key="1">
    <citation type="submission" date="2020-06" db="EMBL/GenBank/DDBJ databases">
        <title>Transcriptomic and genomic resources for Thalictrum thalictroides and T. hernandezii: Facilitating candidate gene discovery in an emerging model plant lineage.</title>
        <authorList>
            <person name="Arias T."/>
            <person name="Riano-Pachon D.M."/>
            <person name="Di Stilio V.S."/>
        </authorList>
    </citation>
    <scope>NUCLEOTIDE SEQUENCE [LARGE SCALE GENOMIC DNA]</scope>
    <source>
        <strain evidence="3">cv. WT478/WT964</strain>
        <tissue evidence="2">Leaves</tissue>
    </source>
</reference>
<dbReference type="AlphaFoldDB" id="A0A7J6WJR2"/>
<feature type="region of interest" description="Disordered" evidence="1">
    <location>
        <begin position="114"/>
        <end position="141"/>
    </location>
</feature>
<dbReference type="OrthoDB" id="1434500at2759"/>
<feature type="compositionally biased region" description="Basic and acidic residues" evidence="1">
    <location>
        <begin position="118"/>
        <end position="133"/>
    </location>
</feature>
<dbReference type="GO" id="GO:0000981">
    <property type="term" value="F:DNA-binding transcription factor activity, RNA polymerase II-specific"/>
    <property type="evidence" value="ECO:0007669"/>
    <property type="project" value="InterPro"/>
</dbReference>
<sequence>METLSEIKSISNSLLEVQSLNTKADSSLYGQKQFVSSQQENTANVENNVEYPDLSMRFTTDRVFETRSDLIQWAQKVGLTCGTVVVVSKSENVTSDGTRRLYLACERSGMYRDHRKKKEIDNKEKVDEQEEKKNKPRRTGTKKINCPFRLKGVFVRGSEDKWKVEVQCACHNHGLAISFEGRALVCGTTST</sequence>
<dbReference type="EMBL" id="JABWDY010015019">
    <property type="protein sequence ID" value="KAF5197173.1"/>
    <property type="molecule type" value="Genomic_DNA"/>
</dbReference>
<evidence type="ECO:0000313" key="2">
    <source>
        <dbReference type="EMBL" id="KAF5197173.1"/>
    </source>
</evidence>
<evidence type="ECO:0008006" key="4">
    <source>
        <dbReference type="Google" id="ProtNLM"/>
    </source>
</evidence>
<dbReference type="InterPro" id="IPR014842">
    <property type="entry name" value="AFT"/>
</dbReference>
<name>A0A7J6WJR2_THATH</name>
<dbReference type="GO" id="GO:0010106">
    <property type="term" value="P:cellular response to iron ion starvation"/>
    <property type="evidence" value="ECO:0007669"/>
    <property type="project" value="InterPro"/>
</dbReference>
<evidence type="ECO:0000256" key="1">
    <source>
        <dbReference type="SAM" id="MobiDB-lite"/>
    </source>
</evidence>